<feature type="transmembrane region" description="Helical" evidence="1">
    <location>
        <begin position="219"/>
        <end position="241"/>
    </location>
</feature>
<accession>A0A428RRU7</accession>
<gene>
    <name evidence="2" type="ORF">CEP52_017417</name>
</gene>
<feature type="transmembrane region" description="Helical" evidence="1">
    <location>
        <begin position="507"/>
        <end position="528"/>
    </location>
</feature>
<feature type="transmembrane region" description="Helical" evidence="1">
    <location>
        <begin position="460"/>
        <end position="487"/>
    </location>
</feature>
<dbReference type="EMBL" id="NKCK01000544">
    <property type="protein sequence ID" value="RSL80238.1"/>
    <property type="molecule type" value="Genomic_DNA"/>
</dbReference>
<name>A0A428RRU7_9HYPO</name>
<dbReference type="Proteomes" id="UP000287144">
    <property type="component" value="Unassembled WGS sequence"/>
</dbReference>
<keyword evidence="1" id="KW-1133">Transmembrane helix</keyword>
<comment type="caution">
    <text evidence="2">The sequence shown here is derived from an EMBL/GenBank/DDBJ whole genome shotgun (WGS) entry which is preliminary data.</text>
</comment>
<reference evidence="2 3" key="1">
    <citation type="submission" date="2017-06" db="EMBL/GenBank/DDBJ databases">
        <title>Comparative genomic analysis of Ambrosia Fusariam Clade fungi.</title>
        <authorList>
            <person name="Stajich J.E."/>
            <person name="Carrillo J."/>
            <person name="Kijimoto T."/>
            <person name="Eskalen A."/>
            <person name="O'Donnell K."/>
            <person name="Kasson M."/>
        </authorList>
    </citation>
    <scope>NUCLEOTIDE SEQUENCE [LARGE SCALE GENOMIC DNA]</scope>
    <source>
        <strain evidence="2 3">NRRL62579</strain>
    </source>
</reference>
<keyword evidence="3" id="KW-1185">Reference proteome</keyword>
<dbReference type="AlphaFoldDB" id="A0A428RRU7"/>
<organism evidence="2 3">
    <name type="scientific">Fusarium oligoseptatum</name>
    <dbReference type="NCBI Taxonomy" id="2604345"/>
    <lineage>
        <taxon>Eukaryota</taxon>
        <taxon>Fungi</taxon>
        <taxon>Dikarya</taxon>
        <taxon>Ascomycota</taxon>
        <taxon>Pezizomycotina</taxon>
        <taxon>Sordariomycetes</taxon>
        <taxon>Hypocreomycetidae</taxon>
        <taxon>Hypocreales</taxon>
        <taxon>Nectriaceae</taxon>
        <taxon>Fusarium</taxon>
        <taxon>Fusarium solani species complex</taxon>
    </lineage>
</organism>
<keyword evidence="1" id="KW-0812">Transmembrane</keyword>
<proteinExistence type="predicted"/>
<feature type="transmembrane region" description="Helical" evidence="1">
    <location>
        <begin position="347"/>
        <end position="367"/>
    </location>
</feature>
<evidence type="ECO:0000313" key="3">
    <source>
        <dbReference type="Proteomes" id="UP000287144"/>
    </source>
</evidence>
<feature type="transmembrane region" description="Helical" evidence="1">
    <location>
        <begin position="414"/>
        <end position="439"/>
    </location>
</feature>
<sequence length="575" mass="64161">MPPPPEDPTNENGAPPGYGFSWDTTRLLRDTLGGSWDLFRALNESSDDELTYPYTSSYSHALYLIAGVCGDADSVQKNCSETCSDSSELFSSWKTLWQCLMLASLSLAGESFPGLNQSSHQRINTALSHFSIPKASEFPGEIVLNHTFECAVASCTNDTGKCLIDSRNSSYVENGHVRWDIMYEVIGGICKGIETDTNTDVAGPGVVLLSYFFQMGMAVYAWLFILMPKILGAFSAIARFFRRLFHNLGFKTRTFSDRPPTSQRFEQTNLAHATSTFLVELHEAQCFFVTSIEIALLYSKSRVRSNGSNNWATLALYTETTQTIALAGAWPIILTQVSLSRARLDSIYYLILSSLALALATVTRLTATDPTVDKVYQAFEGVNTISQCGNNTSLRSFCVDYYRGPVFLFGPESFLPFLSLICILWLAKLRDVICAISWVREKCRSLTERQQSIVDWTGWALSKLSVVLFFFGELGTLVFLGFGLYQLQTLQQEDDDSDLSEWGVGQVIAVLIWAPVIFKYFYLIIFGVEKSFLYRLSRAFMVVKRPTEIMSDDEDIASRATPGVAPDATPLMQLH</sequence>
<evidence type="ECO:0000256" key="1">
    <source>
        <dbReference type="SAM" id="Phobius"/>
    </source>
</evidence>
<evidence type="ECO:0000313" key="2">
    <source>
        <dbReference type="EMBL" id="RSL80238.1"/>
    </source>
</evidence>
<protein>
    <submittedName>
        <fullName evidence="2">Uncharacterized protein</fullName>
    </submittedName>
</protein>
<dbReference type="STRING" id="1325735.A0A428RRU7"/>
<keyword evidence="1" id="KW-0472">Membrane</keyword>